<evidence type="ECO:0000313" key="4">
    <source>
        <dbReference type="Proteomes" id="UP000184932"/>
    </source>
</evidence>
<keyword evidence="3" id="KW-0540">Nuclease</keyword>
<dbReference type="RefSeq" id="WP_074254282.1">
    <property type="nucleotide sequence ID" value="NZ_FSRL01000001.1"/>
</dbReference>
<evidence type="ECO:0000256" key="1">
    <source>
        <dbReference type="SAM" id="MobiDB-lite"/>
    </source>
</evidence>
<keyword evidence="2" id="KW-0812">Transmembrane</keyword>
<organism evidence="3 4">
    <name type="scientific">Vannielia litorea</name>
    <dbReference type="NCBI Taxonomy" id="1217970"/>
    <lineage>
        <taxon>Bacteria</taxon>
        <taxon>Pseudomonadati</taxon>
        <taxon>Pseudomonadota</taxon>
        <taxon>Alphaproteobacteria</taxon>
        <taxon>Rhodobacterales</taxon>
        <taxon>Paracoccaceae</taxon>
        <taxon>Vannielia</taxon>
    </lineage>
</organism>
<evidence type="ECO:0000256" key="2">
    <source>
        <dbReference type="SAM" id="Phobius"/>
    </source>
</evidence>
<accession>A0A1N6DVK4</accession>
<dbReference type="Proteomes" id="UP000184932">
    <property type="component" value="Unassembled WGS sequence"/>
</dbReference>
<evidence type="ECO:0000313" key="3">
    <source>
        <dbReference type="EMBL" id="SIN74737.1"/>
    </source>
</evidence>
<dbReference type="AlphaFoldDB" id="A0A1N6DVK4"/>
<dbReference type="EMBL" id="FSRL01000001">
    <property type="protein sequence ID" value="SIN74737.1"/>
    <property type="molecule type" value="Genomic_DNA"/>
</dbReference>
<protein>
    <submittedName>
        <fullName evidence="3">Predicted 5' DNA nuclease, flap endonuclease-1-like, helix-3-turn-helix (H3TH) domain</fullName>
    </submittedName>
</protein>
<dbReference type="STRING" id="1217970.SAMN05444002_0049"/>
<reference evidence="4" key="1">
    <citation type="submission" date="2016-11" db="EMBL/GenBank/DDBJ databases">
        <authorList>
            <person name="Varghese N."/>
            <person name="Submissions S."/>
        </authorList>
    </citation>
    <scope>NUCLEOTIDE SEQUENCE [LARGE SCALE GENOMIC DNA]</scope>
    <source>
        <strain evidence="4">DSM 29440</strain>
    </source>
</reference>
<feature type="transmembrane region" description="Helical" evidence="2">
    <location>
        <begin position="12"/>
        <end position="31"/>
    </location>
</feature>
<sequence>MFQNWGFLLTEIWFLLILAALVGLLAGWIFWGKSEVADEAVGEEGVDRVAFDQARANEHRLRGERDELLLRLDRCRSDGEKKDARMKEMEGELDELRGKAAFTAPLAAFEAEDDEIRAFDETSGTPAAPVSGTTPDFDGDGTREGAGEGTAPATLDGPRDGGPDDLKKIKGVGKKLEALLHSMGFYHFDQIASWTADEEAWVNANLVGFKGRVSRDNWVEQAKLLASGSETAFSQKVDKGGVYD</sequence>
<dbReference type="GO" id="GO:0004519">
    <property type="term" value="F:endonuclease activity"/>
    <property type="evidence" value="ECO:0007669"/>
    <property type="project" value="UniProtKB-KW"/>
</dbReference>
<gene>
    <name evidence="3" type="ORF">SAMN05444002_0049</name>
</gene>
<keyword evidence="4" id="KW-1185">Reference proteome</keyword>
<name>A0A1N6DVK4_9RHOB</name>
<keyword evidence="2" id="KW-1133">Transmembrane helix</keyword>
<keyword evidence="3" id="KW-0378">Hydrolase</keyword>
<proteinExistence type="predicted"/>
<dbReference type="OrthoDB" id="9807941at2"/>
<keyword evidence="3" id="KW-0255">Endonuclease</keyword>
<feature type="region of interest" description="Disordered" evidence="1">
    <location>
        <begin position="121"/>
        <end position="164"/>
    </location>
</feature>
<keyword evidence="2" id="KW-0472">Membrane</keyword>